<comment type="caution">
    <text evidence="1">The sequence shown here is derived from an EMBL/GenBank/DDBJ whole genome shotgun (WGS) entry which is preliminary data.</text>
</comment>
<name>A0ACC2P2A9_9HYME</name>
<sequence length="173" mass="19504">MCKMDEVGEGHDLPTLDSARESLDQARKNFLNNNEHCDAVKEFCGSDLDSKFGPNREVMSKSYDEWEKDICHATSLEERRMALKKKKKLETSQNTAQLEAGCVDHSCDISGDQNLEFTCQREEYDSIDSENGCGDKNDSEASKQVASKESKRSVLDIEQEISKENPELSGRDI</sequence>
<reference evidence="1" key="1">
    <citation type="submission" date="2023-04" db="EMBL/GenBank/DDBJ databases">
        <title>A chromosome-level genome assembly of the parasitoid wasp Eretmocerus hayati.</title>
        <authorList>
            <person name="Zhong Y."/>
            <person name="Liu S."/>
            <person name="Liu Y."/>
        </authorList>
    </citation>
    <scope>NUCLEOTIDE SEQUENCE</scope>
    <source>
        <strain evidence="1">ZJU_SS_LIU_2023</strain>
    </source>
</reference>
<protein>
    <submittedName>
        <fullName evidence="1">Uncharacterized protein</fullName>
    </submittedName>
</protein>
<proteinExistence type="predicted"/>
<dbReference type="EMBL" id="CM056742">
    <property type="protein sequence ID" value="KAJ8677444.1"/>
    <property type="molecule type" value="Genomic_DNA"/>
</dbReference>
<accession>A0ACC2P2A9</accession>
<evidence type="ECO:0000313" key="2">
    <source>
        <dbReference type="Proteomes" id="UP001239111"/>
    </source>
</evidence>
<dbReference type="Proteomes" id="UP001239111">
    <property type="component" value="Chromosome 2"/>
</dbReference>
<keyword evidence="2" id="KW-1185">Reference proteome</keyword>
<evidence type="ECO:0000313" key="1">
    <source>
        <dbReference type="EMBL" id="KAJ8677444.1"/>
    </source>
</evidence>
<gene>
    <name evidence="1" type="ORF">QAD02_013231</name>
</gene>
<organism evidence="1 2">
    <name type="scientific">Eretmocerus hayati</name>
    <dbReference type="NCBI Taxonomy" id="131215"/>
    <lineage>
        <taxon>Eukaryota</taxon>
        <taxon>Metazoa</taxon>
        <taxon>Ecdysozoa</taxon>
        <taxon>Arthropoda</taxon>
        <taxon>Hexapoda</taxon>
        <taxon>Insecta</taxon>
        <taxon>Pterygota</taxon>
        <taxon>Neoptera</taxon>
        <taxon>Endopterygota</taxon>
        <taxon>Hymenoptera</taxon>
        <taxon>Apocrita</taxon>
        <taxon>Proctotrupomorpha</taxon>
        <taxon>Chalcidoidea</taxon>
        <taxon>Aphelinidae</taxon>
        <taxon>Aphelininae</taxon>
        <taxon>Eretmocerus</taxon>
    </lineage>
</organism>